<comment type="caution">
    <text evidence="1">The sequence shown here is derived from an EMBL/GenBank/DDBJ whole genome shotgun (WGS) entry which is preliminary data.</text>
</comment>
<evidence type="ECO:0000313" key="1">
    <source>
        <dbReference type="EMBL" id="PGQ08820.1"/>
    </source>
</evidence>
<sequence length="135" mass="15582">MKLLENKFTHTYASGANAIAIQVDHHKIKRYILEYSDLRHIGVCHDDECECGCMDSHLHETETIRNEVTPSDIVSDTWITVLVDERLYAVHKPFFEIIYDGDISLLRIEIEENYDDFVGFSVILCPNCGKWSVCD</sequence>
<organism evidence="1 2">
    <name type="scientific">Bacillus cereus</name>
    <dbReference type="NCBI Taxonomy" id="1396"/>
    <lineage>
        <taxon>Bacteria</taxon>
        <taxon>Bacillati</taxon>
        <taxon>Bacillota</taxon>
        <taxon>Bacilli</taxon>
        <taxon>Bacillales</taxon>
        <taxon>Bacillaceae</taxon>
        <taxon>Bacillus</taxon>
        <taxon>Bacillus cereus group</taxon>
    </lineage>
</organism>
<dbReference type="Proteomes" id="UP000221438">
    <property type="component" value="Unassembled WGS sequence"/>
</dbReference>
<gene>
    <name evidence="1" type="ORF">COA08_13945</name>
</gene>
<dbReference type="EMBL" id="NUJQ01000015">
    <property type="protein sequence ID" value="PGQ08820.1"/>
    <property type="molecule type" value="Genomic_DNA"/>
</dbReference>
<dbReference type="AlphaFoldDB" id="A0A2B1DUK6"/>
<accession>A0A2B1DUK6</accession>
<evidence type="ECO:0000313" key="2">
    <source>
        <dbReference type="Proteomes" id="UP000221438"/>
    </source>
</evidence>
<name>A0A2B1DUK6_BACCE</name>
<dbReference type="RefSeq" id="WP_097831076.1">
    <property type="nucleotide sequence ID" value="NZ_NTUE01000021.1"/>
</dbReference>
<reference evidence="1 2" key="1">
    <citation type="submission" date="2017-09" db="EMBL/GenBank/DDBJ databases">
        <title>Large-scale bioinformatics analysis of Bacillus genomes uncovers conserved roles of natural products in bacterial physiology.</title>
        <authorList>
            <consortium name="Agbiome Team Llc"/>
            <person name="Bleich R.M."/>
            <person name="Grubbs K.J."/>
            <person name="Santa Maria K.C."/>
            <person name="Allen S.E."/>
            <person name="Farag S."/>
            <person name="Shank E.A."/>
            <person name="Bowers A."/>
        </authorList>
    </citation>
    <scope>NUCLEOTIDE SEQUENCE [LARGE SCALE GENOMIC DNA]</scope>
    <source>
        <strain evidence="1 2">AFS046104</strain>
    </source>
</reference>
<proteinExistence type="predicted"/>
<protein>
    <submittedName>
        <fullName evidence="1">Uncharacterized protein</fullName>
    </submittedName>
</protein>